<dbReference type="SUPFAM" id="SSF103473">
    <property type="entry name" value="MFS general substrate transporter"/>
    <property type="match status" value="1"/>
</dbReference>
<keyword evidence="2 5" id="KW-0812">Transmembrane</keyword>
<keyword evidence="3 5" id="KW-1133">Transmembrane helix</keyword>
<dbReference type="InterPro" id="IPR036259">
    <property type="entry name" value="MFS_trans_sf"/>
</dbReference>
<comment type="caution">
    <text evidence="6">The sequence shown here is derived from an EMBL/GenBank/DDBJ whole genome shotgun (WGS) entry which is preliminary data.</text>
</comment>
<dbReference type="GO" id="GO:0016020">
    <property type="term" value="C:membrane"/>
    <property type="evidence" value="ECO:0007669"/>
    <property type="project" value="UniProtKB-SubCell"/>
</dbReference>
<comment type="subcellular location">
    <subcellularLocation>
        <location evidence="1">Membrane</location>
        <topology evidence="1">Multi-pass membrane protein</topology>
    </subcellularLocation>
</comment>
<dbReference type="Pfam" id="PF00083">
    <property type="entry name" value="Sugar_tr"/>
    <property type="match status" value="1"/>
</dbReference>
<dbReference type="Gene3D" id="1.20.1250.20">
    <property type="entry name" value="MFS general substrate transporter like domains"/>
    <property type="match status" value="1"/>
</dbReference>
<dbReference type="GO" id="GO:0005351">
    <property type="term" value="F:carbohydrate:proton symporter activity"/>
    <property type="evidence" value="ECO:0007669"/>
    <property type="project" value="TreeGrafter"/>
</dbReference>
<dbReference type="AlphaFoldDB" id="A0A9N8JHS4"/>
<dbReference type="InterPro" id="IPR050360">
    <property type="entry name" value="MFS_Sugar_Transporters"/>
</dbReference>
<evidence type="ECO:0000256" key="1">
    <source>
        <dbReference type="ARBA" id="ARBA00004141"/>
    </source>
</evidence>
<gene>
    <name evidence="6" type="ORF">AWRI4233_LOCUS1465</name>
</gene>
<dbReference type="EMBL" id="CAIJEO010000003">
    <property type="protein sequence ID" value="CAD0088182.1"/>
    <property type="molecule type" value="Genomic_DNA"/>
</dbReference>
<proteinExistence type="predicted"/>
<evidence type="ECO:0000256" key="3">
    <source>
        <dbReference type="ARBA" id="ARBA00022989"/>
    </source>
</evidence>
<evidence type="ECO:0000256" key="4">
    <source>
        <dbReference type="ARBA" id="ARBA00023136"/>
    </source>
</evidence>
<feature type="transmembrane region" description="Helical" evidence="5">
    <location>
        <begin position="29"/>
        <end position="48"/>
    </location>
</feature>
<protein>
    <recommendedName>
        <fullName evidence="8">Major facilitator superfamily (MFS) profile domain-containing protein</fullName>
    </recommendedName>
</protein>
<accession>A0A9N8JHS4</accession>
<evidence type="ECO:0000313" key="6">
    <source>
        <dbReference type="EMBL" id="CAD0088182.1"/>
    </source>
</evidence>
<evidence type="ECO:0000256" key="2">
    <source>
        <dbReference type="ARBA" id="ARBA00022692"/>
    </source>
</evidence>
<evidence type="ECO:0000313" key="7">
    <source>
        <dbReference type="Proteomes" id="UP000714618"/>
    </source>
</evidence>
<dbReference type="PANTHER" id="PTHR48022">
    <property type="entry name" value="PLASTIDIC GLUCOSE TRANSPORTER 4"/>
    <property type="match status" value="1"/>
</dbReference>
<dbReference type="OrthoDB" id="4358694at2759"/>
<dbReference type="PANTHER" id="PTHR48022:SF3">
    <property type="entry name" value="HEXOSE TRANSPORTER PROTEIN (AFU_ORTHOLOGUE AFUA_8G04480)-RELATED"/>
    <property type="match status" value="1"/>
</dbReference>
<organism evidence="6 7">
    <name type="scientific">Aureobasidium mustum</name>
    <dbReference type="NCBI Taxonomy" id="2773714"/>
    <lineage>
        <taxon>Eukaryota</taxon>
        <taxon>Fungi</taxon>
        <taxon>Dikarya</taxon>
        <taxon>Ascomycota</taxon>
        <taxon>Pezizomycotina</taxon>
        <taxon>Dothideomycetes</taxon>
        <taxon>Dothideomycetidae</taxon>
        <taxon>Dothideales</taxon>
        <taxon>Saccotheciaceae</taxon>
        <taxon>Aureobasidium</taxon>
    </lineage>
</organism>
<sequence length="89" mass="9989">MISSFSGIAIGVMLGFVNPVALENIGWKYYIVSVVLLIVWIICAWFWFPETKDRSLEKIAQVFDGENALLGEIDKEAANVQTEVIMAKH</sequence>
<name>A0A9N8JHS4_9PEZI</name>
<evidence type="ECO:0008006" key="8">
    <source>
        <dbReference type="Google" id="ProtNLM"/>
    </source>
</evidence>
<keyword evidence="7" id="KW-1185">Reference proteome</keyword>
<keyword evidence="4 5" id="KW-0472">Membrane</keyword>
<evidence type="ECO:0000256" key="5">
    <source>
        <dbReference type="SAM" id="Phobius"/>
    </source>
</evidence>
<dbReference type="Proteomes" id="UP000714618">
    <property type="component" value="Unassembled WGS sequence"/>
</dbReference>
<dbReference type="InterPro" id="IPR005828">
    <property type="entry name" value="MFS_sugar_transport-like"/>
</dbReference>
<reference evidence="6" key="1">
    <citation type="submission" date="2020-06" db="EMBL/GenBank/DDBJ databases">
        <authorList>
            <person name="Onetto C."/>
        </authorList>
    </citation>
    <scope>NUCLEOTIDE SEQUENCE</scope>
</reference>